<evidence type="ECO:0000256" key="2">
    <source>
        <dbReference type="ARBA" id="ARBA00022525"/>
    </source>
</evidence>
<comment type="subcellular location">
    <subcellularLocation>
        <location evidence="1">Secreted</location>
    </subcellularLocation>
</comment>
<dbReference type="PANTHER" id="PTHR24256">
    <property type="entry name" value="TRYPTASE-RELATED"/>
    <property type="match status" value="1"/>
</dbReference>
<evidence type="ECO:0000256" key="3">
    <source>
        <dbReference type="ARBA" id="ARBA00022670"/>
    </source>
</evidence>
<dbReference type="InterPro" id="IPR001254">
    <property type="entry name" value="Trypsin_dom"/>
</dbReference>
<dbReference type="SUPFAM" id="SSF49854">
    <property type="entry name" value="Spermadhesin, CUB domain"/>
    <property type="match status" value="1"/>
</dbReference>
<proteinExistence type="inferred from homology"/>
<sequence length="395" mass="43327">MYGLKRLVSTILLLIHTESLLAVLDPECDFAQQVVLGQEYYIYNPEYPNNRTSQKSCRWVGQSPPGTVIVISCNDVSIPDSRDCQNYKLSFAPNGDPNFLDSADYCGSTTFTSYTEENSVAIGLFPSSGSQGRFLCTLAAMQVSSSCNCGLKRQVGGHETGVNEFPPMAALMDVAKNDSFCGATIISERYALTASHCLLRQTADNLELVVGDHDLSTDQETNFSDRIPIIDFVQHPLYNINTQENDIAVVATSRRILFNSAVGPVCLPFKYNSYNFLWEMVAALGWGFTDFSGNKANTLQEADLYIVSNQDCDNALPENIQTTQICTYADGRDACISDSGGPLLWHDDYSGKLELVGIISFGLACATDKPGVNTRVTAFLPWIVSVTSDNLYCIQ</sequence>
<evidence type="ECO:0000256" key="7">
    <source>
        <dbReference type="ARBA" id="ARBA00024195"/>
    </source>
</evidence>
<keyword evidence="5" id="KW-0720">Serine protease</keyword>
<feature type="chain" id="PRO_5041234674" description="Peptidase S1 domain-containing protein" evidence="8">
    <location>
        <begin position="23"/>
        <end position="395"/>
    </location>
</feature>
<keyword evidence="11" id="KW-1185">Reference proteome</keyword>
<keyword evidence="8" id="KW-0732">Signal</keyword>
<comment type="similarity">
    <text evidence="7">Belongs to the peptidase S1 family. CLIP subfamily.</text>
</comment>
<dbReference type="AlphaFoldDB" id="A0AA38I3P2"/>
<dbReference type="Gene3D" id="2.60.120.290">
    <property type="entry name" value="Spermadhesin, CUB domain"/>
    <property type="match status" value="1"/>
</dbReference>
<feature type="domain" description="Peptidase S1" evidence="9">
    <location>
        <begin position="154"/>
        <end position="388"/>
    </location>
</feature>
<dbReference type="PRINTS" id="PR00722">
    <property type="entry name" value="CHYMOTRYPSIN"/>
</dbReference>
<dbReference type="PROSITE" id="PS00134">
    <property type="entry name" value="TRYPSIN_HIS"/>
    <property type="match status" value="1"/>
</dbReference>
<dbReference type="InterPro" id="IPR043504">
    <property type="entry name" value="Peptidase_S1_PA_chymotrypsin"/>
</dbReference>
<evidence type="ECO:0000256" key="8">
    <source>
        <dbReference type="SAM" id="SignalP"/>
    </source>
</evidence>
<comment type="caution">
    <text evidence="10">The sequence shown here is derived from an EMBL/GenBank/DDBJ whole genome shotgun (WGS) entry which is preliminary data.</text>
</comment>
<dbReference type="Pfam" id="PF00089">
    <property type="entry name" value="Trypsin"/>
    <property type="match status" value="1"/>
</dbReference>
<organism evidence="10 11">
    <name type="scientific">Zophobas morio</name>
    <dbReference type="NCBI Taxonomy" id="2755281"/>
    <lineage>
        <taxon>Eukaryota</taxon>
        <taxon>Metazoa</taxon>
        <taxon>Ecdysozoa</taxon>
        <taxon>Arthropoda</taxon>
        <taxon>Hexapoda</taxon>
        <taxon>Insecta</taxon>
        <taxon>Pterygota</taxon>
        <taxon>Neoptera</taxon>
        <taxon>Endopterygota</taxon>
        <taxon>Coleoptera</taxon>
        <taxon>Polyphaga</taxon>
        <taxon>Cucujiformia</taxon>
        <taxon>Tenebrionidae</taxon>
        <taxon>Zophobas</taxon>
    </lineage>
</organism>
<dbReference type="SMART" id="SM00020">
    <property type="entry name" value="Tryp_SPc"/>
    <property type="match status" value="1"/>
</dbReference>
<dbReference type="InterPro" id="IPR018114">
    <property type="entry name" value="TRYPSIN_HIS"/>
</dbReference>
<evidence type="ECO:0000256" key="1">
    <source>
        <dbReference type="ARBA" id="ARBA00004613"/>
    </source>
</evidence>
<protein>
    <recommendedName>
        <fullName evidence="9">Peptidase S1 domain-containing protein</fullName>
    </recommendedName>
</protein>
<dbReference type="Pfam" id="PF00431">
    <property type="entry name" value="CUB"/>
    <property type="match status" value="1"/>
</dbReference>
<keyword evidence="3" id="KW-0645">Protease</keyword>
<dbReference type="InterPro" id="IPR001314">
    <property type="entry name" value="Peptidase_S1A"/>
</dbReference>
<dbReference type="FunFam" id="2.40.10.10:FF:000015">
    <property type="entry name" value="Atrial natriuretic peptide-converting enzyme"/>
    <property type="match status" value="1"/>
</dbReference>
<dbReference type="GO" id="GO:0006508">
    <property type="term" value="P:proteolysis"/>
    <property type="evidence" value="ECO:0007669"/>
    <property type="project" value="UniProtKB-KW"/>
</dbReference>
<evidence type="ECO:0000256" key="4">
    <source>
        <dbReference type="ARBA" id="ARBA00022801"/>
    </source>
</evidence>
<keyword evidence="2" id="KW-0964">Secreted</keyword>
<keyword evidence="4" id="KW-0378">Hydrolase</keyword>
<evidence type="ECO:0000313" key="11">
    <source>
        <dbReference type="Proteomes" id="UP001168821"/>
    </source>
</evidence>
<dbReference type="Proteomes" id="UP001168821">
    <property type="component" value="Unassembled WGS sequence"/>
</dbReference>
<name>A0AA38I3P2_9CUCU</name>
<dbReference type="CDD" id="cd00190">
    <property type="entry name" value="Tryp_SPc"/>
    <property type="match status" value="1"/>
</dbReference>
<dbReference type="InterPro" id="IPR000859">
    <property type="entry name" value="CUB_dom"/>
</dbReference>
<accession>A0AA38I3P2</accession>
<keyword evidence="6" id="KW-1015">Disulfide bond</keyword>
<evidence type="ECO:0000313" key="10">
    <source>
        <dbReference type="EMBL" id="KAJ3648510.1"/>
    </source>
</evidence>
<reference evidence="10" key="1">
    <citation type="journal article" date="2023" name="G3 (Bethesda)">
        <title>Whole genome assemblies of Zophobas morio and Tenebrio molitor.</title>
        <authorList>
            <person name="Kaur S."/>
            <person name="Stinson S.A."/>
            <person name="diCenzo G.C."/>
        </authorList>
    </citation>
    <scope>NUCLEOTIDE SEQUENCE</scope>
    <source>
        <strain evidence="10">QUZm001</strain>
    </source>
</reference>
<dbReference type="GO" id="GO:0004252">
    <property type="term" value="F:serine-type endopeptidase activity"/>
    <property type="evidence" value="ECO:0007669"/>
    <property type="project" value="InterPro"/>
</dbReference>
<dbReference type="Gene3D" id="2.40.10.10">
    <property type="entry name" value="Trypsin-like serine proteases"/>
    <property type="match status" value="2"/>
</dbReference>
<gene>
    <name evidence="10" type="ORF">Zmor_020308</name>
</gene>
<dbReference type="GO" id="GO:0005576">
    <property type="term" value="C:extracellular region"/>
    <property type="evidence" value="ECO:0007669"/>
    <property type="project" value="UniProtKB-SubCell"/>
</dbReference>
<evidence type="ECO:0000259" key="9">
    <source>
        <dbReference type="PROSITE" id="PS50240"/>
    </source>
</evidence>
<evidence type="ECO:0000256" key="5">
    <source>
        <dbReference type="ARBA" id="ARBA00022825"/>
    </source>
</evidence>
<dbReference type="InterPro" id="IPR051487">
    <property type="entry name" value="Ser/Thr_Proteases_Immune/Dev"/>
</dbReference>
<dbReference type="SUPFAM" id="SSF50494">
    <property type="entry name" value="Trypsin-like serine proteases"/>
    <property type="match status" value="1"/>
</dbReference>
<dbReference type="InterPro" id="IPR035914">
    <property type="entry name" value="Sperma_CUB_dom_sf"/>
</dbReference>
<dbReference type="PROSITE" id="PS50240">
    <property type="entry name" value="TRYPSIN_DOM"/>
    <property type="match status" value="1"/>
</dbReference>
<dbReference type="EMBL" id="JALNTZ010000006">
    <property type="protein sequence ID" value="KAJ3648510.1"/>
    <property type="molecule type" value="Genomic_DNA"/>
</dbReference>
<dbReference type="InterPro" id="IPR009003">
    <property type="entry name" value="Peptidase_S1_PA"/>
</dbReference>
<evidence type="ECO:0000256" key="6">
    <source>
        <dbReference type="ARBA" id="ARBA00023157"/>
    </source>
</evidence>
<feature type="signal peptide" evidence="8">
    <location>
        <begin position="1"/>
        <end position="22"/>
    </location>
</feature>